<dbReference type="InterPro" id="IPR036390">
    <property type="entry name" value="WH_DNA-bd_sf"/>
</dbReference>
<dbReference type="Proteomes" id="UP000308978">
    <property type="component" value="Unassembled WGS sequence"/>
</dbReference>
<reference evidence="6 7" key="1">
    <citation type="submission" date="2019-04" db="EMBL/GenBank/DDBJ databases">
        <title>Microbes associate with the intestines of laboratory mice.</title>
        <authorList>
            <person name="Navarre W."/>
            <person name="Wong E."/>
            <person name="Huang K.C."/>
            <person name="Tropini C."/>
            <person name="Ng K."/>
            <person name="Yu B."/>
        </authorList>
    </citation>
    <scope>NUCLEOTIDE SEQUENCE [LARGE SCALE GENOMIC DNA]</scope>
    <source>
        <strain evidence="6 7">NM80_B27</strain>
    </source>
</reference>
<keyword evidence="4" id="KW-0804">Transcription</keyword>
<dbReference type="InterPro" id="IPR036388">
    <property type="entry name" value="WH-like_DNA-bd_sf"/>
</dbReference>
<name>A0A4S4FVM1_9ACTN</name>
<feature type="domain" description="HTH lysR-type" evidence="5">
    <location>
        <begin position="1"/>
        <end position="58"/>
    </location>
</feature>
<accession>A0A4S4FVM1</accession>
<dbReference type="GO" id="GO:0003700">
    <property type="term" value="F:DNA-binding transcription factor activity"/>
    <property type="evidence" value="ECO:0007669"/>
    <property type="project" value="InterPro"/>
</dbReference>
<comment type="caution">
    <text evidence="6">The sequence shown here is derived from an EMBL/GenBank/DDBJ whole genome shotgun (WGS) entry which is preliminary data.</text>
</comment>
<dbReference type="InterPro" id="IPR000847">
    <property type="entry name" value="LysR_HTH_N"/>
</dbReference>
<evidence type="ECO:0000259" key="5">
    <source>
        <dbReference type="PROSITE" id="PS50931"/>
    </source>
</evidence>
<evidence type="ECO:0000256" key="2">
    <source>
        <dbReference type="ARBA" id="ARBA00023015"/>
    </source>
</evidence>
<dbReference type="Pfam" id="PF00126">
    <property type="entry name" value="HTH_1"/>
    <property type="match status" value="1"/>
</dbReference>
<keyword evidence="3" id="KW-0238">DNA-binding</keyword>
<dbReference type="CDD" id="cd05466">
    <property type="entry name" value="PBP2_LTTR_substrate"/>
    <property type="match status" value="1"/>
</dbReference>
<dbReference type="EMBL" id="SSTJ01000022">
    <property type="protein sequence ID" value="THG34803.1"/>
    <property type="molecule type" value="Genomic_DNA"/>
</dbReference>
<dbReference type="SUPFAM" id="SSF46785">
    <property type="entry name" value="Winged helix' DNA-binding domain"/>
    <property type="match status" value="1"/>
</dbReference>
<gene>
    <name evidence="6" type="ORF">E5986_11090</name>
</gene>
<evidence type="ECO:0000256" key="4">
    <source>
        <dbReference type="ARBA" id="ARBA00023163"/>
    </source>
</evidence>
<evidence type="ECO:0000256" key="1">
    <source>
        <dbReference type="ARBA" id="ARBA00009437"/>
    </source>
</evidence>
<dbReference type="PANTHER" id="PTHR30346:SF17">
    <property type="entry name" value="LYSR FAMILY TRANSCRIPTIONAL REGULATOR"/>
    <property type="match status" value="1"/>
</dbReference>
<comment type="similarity">
    <text evidence="1">Belongs to the LysR transcriptional regulatory family.</text>
</comment>
<keyword evidence="2" id="KW-0805">Transcription regulation</keyword>
<dbReference type="RefSeq" id="WP_136435973.1">
    <property type="nucleotide sequence ID" value="NZ_JAAWMV010000009.1"/>
</dbReference>
<sequence length="295" mass="32438">MDIRQLEYFIAVVRLRSYTRAADELFITRQALSKAVHNLEQEMGEPLVANRDGSLEATEAGRALMADARPVVEAYRALERRYLGEGGRSERVPQLSVSLVPGAALTLPKDLIDRFAESHPNMLLSVESSPTDVALSMVKSGESDIGIVGSAPAYLGDFDYALIVETGTYVHVPLANPLVRRDHLEARDLDGQPFVTFGKRDHLHRYFMETCAELGVAPNVLMTTSNIDLLTGVALQNDALMFGLPPSENVEPIPDYPLVPVTLRPDVPFGTYAVKRKGEPLSAAAQAFWEYLAEQ</sequence>
<dbReference type="InterPro" id="IPR005119">
    <property type="entry name" value="LysR_subst-bd"/>
</dbReference>
<dbReference type="Gene3D" id="1.10.10.10">
    <property type="entry name" value="Winged helix-like DNA-binding domain superfamily/Winged helix DNA-binding domain"/>
    <property type="match status" value="1"/>
</dbReference>
<dbReference type="GO" id="GO:0032993">
    <property type="term" value="C:protein-DNA complex"/>
    <property type="evidence" value="ECO:0007669"/>
    <property type="project" value="TreeGrafter"/>
</dbReference>
<organism evidence="6 7">
    <name type="scientific">Adlercreutzia caecimuris</name>
    <dbReference type="NCBI Taxonomy" id="671266"/>
    <lineage>
        <taxon>Bacteria</taxon>
        <taxon>Bacillati</taxon>
        <taxon>Actinomycetota</taxon>
        <taxon>Coriobacteriia</taxon>
        <taxon>Eggerthellales</taxon>
        <taxon>Eggerthellaceae</taxon>
        <taxon>Adlercreutzia</taxon>
    </lineage>
</organism>
<evidence type="ECO:0000313" key="6">
    <source>
        <dbReference type="EMBL" id="THG34803.1"/>
    </source>
</evidence>
<dbReference type="SUPFAM" id="SSF53850">
    <property type="entry name" value="Periplasmic binding protein-like II"/>
    <property type="match status" value="1"/>
</dbReference>
<dbReference type="Gene3D" id="3.40.190.290">
    <property type="match status" value="1"/>
</dbReference>
<dbReference type="GO" id="GO:0003677">
    <property type="term" value="F:DNA binding"/>
    <property type="evidence" value="ECO:0007669"/>
    <property type="project" value="UniProtKB-KW"/>
</dbReference>
<protein>
    <submittedName>
        <fullName evidence="6">LysR family transcriptional regulator</fullName>
    </submittedName>
</protein>
<evidence type="ECO:0000256" key="3">
    <source>
        <dbReference type="ARBA" id="ARBA00023125"/>
    </source>
</evidence>
<dbReference type="Pfam" id="PF03466">
    <property type="entry name" value="LysR_substrate"/>
    <property type="match status" value="1"/>
</dbReference>
<proteinExistence type="inferred from homology"/>
<evidence type="ECO:0000313" key="7">
    <source>
        <dbReference type="Proteomes" id="UP000308978"/>
    </source>
</evidence>
<dbReference type="PROSITE" id="PS50931">
    <property type="entry name" value="HTH_LYSR"/>
    <property type="match status" value="1"/>
</dbReference>
<dbReference type="AlphaFoldDB" id="A0A4S4FVM1"/>
<dbReference type="PANTHER" id="PTHR30346">
    <property type="entry name" value="TRANSCRIPTIONAL DUAL REGULATOR HCAR-RELATED"/>
    <property type="match status" value="1"/>
</dbReference>